<protein>
    <submittedName>
        <fullName evidence="5">Type I restriction endonuclease</fullName>
    </submittedName>
</protein>
<evidence type="ECO:0000256" key="1">
    <source>
        <dbReference type="ARBA" id="ARBA00010923"/>
    </source>
</evidence>
<proteinExistence type="inferred from homology"/>
<evidence type="ECO:0000259" key="4">
    <source>
        <dbReference type="Pfam" id="PF01420"/>
    </source>
</evidence>
<accession>A0A1Y3V860</accession>
<dbReference type="Proteomes" id="UP000196329">
    <property type="component" value="Unassembled WGS sequence"/>
</dbReference>
<dbReference type="GO" id="GO:0009307">
    <property type="term" value="P:DNA restriction-modification system"/>
    <property type="evidence" value="ECO:0007669"/>
    <property type="project" value="UniProtKB-KW"/>
</dbReference>
<sequence length="474" mass="53608">MDTKKLRQKILDLAIHGKLVPQDPNDEPASVLLERIKAEKERLIKEGKIKKSKKSTKASDTPHYENVPFEVPSSWVWTTLGEISNYGECNNVSVDSITDDDWVLELEDLEKDTAKIIQTLSRSKRSIKGVRHRFNKGDILYSKLRTYLNKVLVAPQSGYCTTEIMPFNSYCNVSSYYLNHVLRSAYFLDYTQQCGYGVKMPRLSTTDACNGMIPLPPLAEQKRIVKEIEHWFSLIDIIERGKDDLQTTIKQAKSKILDLAIHGKLVPQDPNDEPASELLKRINPKAEVTCDNGHYPNIPFDIPRNWIWVELGKIGRWQSGSTPNRLNKAYYGGNIPWLKTGDLNDGYITHIPEYITEKALNETSVKLNPIGSVLIAMYGATIGKIGILTFAATTNQACCACDVFEGIEKEYLFYFLLSHKEEFIKLGGGGAQPNISKEKIVSTYIPLPPNAEQIRIIKTIHQLFDQLDIITESL</sequence>
<dbReference type="GO" id="GO:0003677">
    <property type="term" value="F:DNA binding"/>
    <property type="evidence" value="ECO:0007669"/>
    <property type="project" value="UniProtKB-KW"/>
</dbReference>
<dbReference type="Pfam" id="PF01420">
    <property type="entry name" value="Methylase_S"/>
    <property type="match status" value="2"/>
</dbReference>
<dbReference type="AlphaFoldDB" id="A0A1Y3V860"/>
<keyword evidence="3" id="KW-0238">DNA-binding</keyword>
<reference evidence="6" key="1">
    <citation type="submission" date="2017-04" db="EMBL/GenBank/DDBJ databases">
        <title>Function of individual gut microbiota members based on whole genome sequencing of pure cultures obtained from chicken caecum.</title>
        <authorList>
            <person name="Medvecky M."/>
            <person name="Cejkova D."/>
            <person name="Polansky O."/>
            <person name="Karasova D."/>
            <person name="Kubasova T."/>
            <person name="Cizek A."/>
            <person name="Rychlik I."/>
        </authorList>
    </citation>
    <scope>NUCLEOTIDE SEQUENCE [LARGE SCALE GENOMIC DNA]</scope>
    <source>
        <strain evidence="6">An67</strain>
    </source>
</reference>
<dbReference type="InterPro" id="IPR044946">
    <property type="entry name" value="Restrct_endonuc_typeI_TRD_sf"/>
</dbReference>
<evidence type="ECO:0000313" key="5">
    <source>
        <dbReference type="EMBL" id="OUN57302.1"/>
    </source>
</evidence>
<dbReference type="EMBL" id="NFHS01000001">
    <property type="protein sequence ID" value="OUN57302.1"/>
    <property type="molecule type" value="Genomic_DNA"/>
</dbReference>
<organism evidence="5 6">
    <name type="scientific">Bacteroides uniformis</name>
    <dbReference type="NCBI Taxonomy" id="820"/>
    <lineage>
        <taxon>Bacteria</taxon>
        <taxon>Pseudomonadati</taxon>
        <taxon>Bacteroidota</taxon>
        <taxon>Bacteroidia</taxon>
        <taxon>Bacteroidales</taxon>
        <taxon>Bacteroidaceae</taxon>
        <taxon>Bacteroides</taxon>
    </lineage>
</organism>
<comment type="similarity">
    <text evidence="1">Belongs to the type-I restriction system S methylase family.</text>
</comment>
<dbReference type="InterPro" id="IPR051212">
    <property type="entry name" value="Type-I_RE_S_subunit"/>
</dbReference>
<comment type="caution">
    <text evidence="5">The sequence shown here is derived from an EMBL/GenBank/DDBJ whole genome shotgun (WGS) entry which is preliminary data.</text>
</comment>
<feature type="domain" description="Type I restriction modification DNA specificity" evidence="4">
    <location>
        <begin position="303"/>
        <end position="472"/>
    </location>
</feature>
<dbReference type="RefSeq" id="WP_087331905.1">
    <property type="nucleotide sequence ID" value="NZ_NFHS01000001.1"/>
</dbReference>
<evidence type="ECO:0000313" key="6">
    <source>
        <dbReference type="Proteomes" id="UP000196329"/>
    </source>
</evidence>
<evidence type="ECO:0000256" key="3">
    <source>
        <dbReference type="ARBA" id="ARBA00023125"/>
    </source>
</evidence>
<dbReference type="PANTHER" id="PTHR43140:SF1">
    <property type="entry name" value="TYPE I RESTRICTION ENZYME ECOKI SPECIFICITY SUBUNIT"/>
    <property type="match status" value="1"/>
</dbReference>
<keyword evidence="2" id="KW-0680">Restriction system</keyword>
<keyword evidence="5" id="KW-0255">Endonuclease</keyword>
<keyword evidence="5" id="KW-0378">Hydrolase</keyword>
<dbReference type="CDD" id="cd17515">
    <property type="entry name" value="RMtype1_S_MjaORF132P_Sau1132ORF3780P-TRD1-CR1_like"/>
    <property type="match status" value="1"/>
</dbReference>
<dbReference type="InterPro" id="IPR000055">
    <property type="entry name" value="Restrct_endonuc_typeI_TRD"/>
</dbReference>
<name>A0A1Y3V860_BACUN</name>
<keyword evidence="5" id="KW-0540">Nuclease</keyword>
<dbReference type="GO" id="GO:0004519">
    <property type="term" value="F:endonuclease activity"/>
    <property type="evidence" value="ECO:0007669"/>
    <property type="project" value="UniProtKB-KW"/>
</dbReference>
<gene>
    <name evidence="5" type="ORF">B5G17_02795</name>
</gene>
<dbReference type="Gene3D" id="3.90.220.20">
    <property type="entry name" value="DNA methylase specificity domains"/>
    <property type="match status" value="2"/>
</dbReference>
<dbReference type="PANTHER" id="PTHR43140">
    <property type="entry name" value="TYPE-1 RESTRICTION ENZYME ECOKI SPECIFICITY PROTEIN"/>
    <property type="match status" value="1"/>
</dbReference>
<feature type="domain" description="Type I restriction modification DNA specificity" evidence="4">
    <location>
        <begin position="133"/>
        <end position="242"/>
    </location>
</feature>
<dbReference type="SUPFAM" id="SSF116734">
    <property type="entry name" value="DNA methylase specificity domain"/>
    <property type="match status" value="2"/>
</dbReference>
<evidence type="ECO:0000256" key="2">
    <source>
        <dbReference type="ARBA" id="ARBA00022747"/>
    </source>
</evidence>